<reference evidence="1 2" key="1">
    <citation type="journal article" date="2014" name="Proc. Natl. Acad. Sci. U.S.A.">
        <title>Trajectory and genomic determinants of fungal-pathogen speciation and host adaptation.</title>
        <authorList>
            <person name="Hu X."/>
            <person name="Xiao G."/>
            <person name="Zheng P."/>
            <person name="Shang Y."/>
            <person name="Su Y."/>
            <person name="Zhang X."/>
            <person name="Liu X."/>
            <person name="Zhan S."/>
            <person name="St Leger R.J."/>
            <person name="Wang C."/>
        </authorList>
    </citation>
    <scope>NUCLEOTIDE SEQUENCE [LARGE SCALE GENOMIC DNA]</scope>
    <source>
        <strain evidence="1 2">ARSEF 1941</strain>
    </source>
</reference>
<dbReference type="HOGENOM" id="CLU_103028_0_0_1"/>
<organism evidence="1 2">
    <name type="scientific">Metarhizium album (strain ARSEF 1941)</name>
    <dbReference type="NCBI Taxonomy" id="1081103"/>
    <lineage>
        <taxon>Eukaryota</taxon>
        <taxon>Fungi</taxon>
        <taxon>Dikarya</taxon>
        <taxon>Ascomycota</taxon>
        <taxon>Pezizomycotina</taxon>
        <taxon>Sordariomycetes</taxon>
        <taxon>Hypocreomycetidae</taxon>
        <taxon>Hypocreales</taxon>
        <taxon>Clavicipitaceae</taxon>
        <taxon>Metarhizium</taxon>
    </lineage>
</organism>
<protein>
    <submittedName>
        <fullName evidence="1">Uncharacterized protein</fullName>
    </submittedName>
</protein>
<dbReference type="EMBL" id="AZHE01000060">
    <property type="protein sequence ID" value="KHN93715.1"/>
    <property type="molecule type" value="Genomic_DNA"/>
</dbReference>
<comment type="caution">
    <text evidence="1">The sequence shown here is derived from an EMBL/GenBank/DDBJ whole genome shotgun (WGS) entry which is preliminary data.</text>
</comment>
<keyword evidence="2" id="KW-1185">Reference proteome</keyword>
<dbReference type="Proteomes" id="UP000030816">
    <property type="component" value="Unassembled WGS sequence"/>
</dbReference>
<sequence>MSLPGGKNPFNSVGKWNLDNLKNVAVEIDEVKETTSDFTRRKNPKNRYWKAFIKFKSGPHESKVIKMYDCDIPYVKSTNYGTDYILARLQKVVGEKIVEEALKHNIVVNLQDKRAASDENNWWMTINNTSGRIGVVDSSANFEPQDLGAIFAKTEDGVKLNLDLVFSVRLTKTDNSDRASKDVFNLVADCSRGSIKAIRQEIEAPSVEASIPQQPASKADIAGQELIDAINGLLV</sequence>
<dbReference type="RefSeq" id="XP_040674781.1">
    <property type="nucleotide sequence ID" value="XM_040827226.1"/>
</dbReference>
<evidence type="ECO:0000313" key="1">
    <source>
        <dbReference type="EMBL" id="KHN93715.1"/>
    </source>
</evidence>
<accession>A0A0B2WL21</accession>
<proteinExistence type="predicted"/>
<evidence type="ECO:0000313" key="2">
    <source>
        <dbReference type="Proteomes" id="UP000030816"/>
    </source>
</evidence>
<name>A0A0B2WL21_METAS</name>
<dbReference type="AlphaFoldDB" id="A0A0B2WL21"/>
<dbReference type="GeneID" id="63742883"/>
<gene>
    <name evidence="1" type="ORF">MAM_08428</name>
</gene>
<dbReference type="OrthoDB" id="5148050at2759"/>